<dbReference type="SMART" id="SM00184">
    <property type="entry name" value="RING"/>
    <property type="match status" value="1"/>
</dbReference>
<dbReference type="InterPro" id="IPR042973">
    <property type="entry name" value="RNF222"/>
</dbReference>
<dbReference type="PANTHER" id="PTHR47095">
    <property type="entry name" value="RING FINGER PROTEIN 222"/>
    <property type="match status" value="1"/>
</dbReference>
<dbReference type="PROSITE" id="PS00518">
    <property type="entry name" value="ZF_RING_1"/>
    <property type="match status" value="1"/>
</dbReference>
<name>A0A8C5NQC8_JUNHY</name>
<reference evidence="8" key="1">
    <citation type="submission" date="2025-08" db="UniProtKB">
        <authorList>
            <consortium name="Ensembl"/>
        </authorList>
    </citation>
    <scope>IDENTIFICATION</scope>
</reference>
<dbReference type="Gene3D" id="3.30.40.10">
    <property type="entry name" value="Zinc/RING finger domain, C3HC4 (zinc finger)"/>
    <property type="match status" value="1"/>
</dbReference>
<dbReference type="Ensembl" id="ENSJHYT00000020307.1">
    <property type="protein sequence ID" value="ENSJHYP00000016851.1"/>
    <property type="gene ID" value="ENSJHYG00000012858.1"/>
</dbReference>
<evidence type="ECO:0000313" key="8">
    <source>
        <dbReference type="Ensembl" id="ENSJHYP00000016851.1"/>
    </source>
</evidence>
<keyword evidence="6" id="KW-0472">Membrane</keyword>
<dbReference type="AlphaFoldDB" id="A0A8C5NQC8"/>
<keyword evidence="6" id="KW-1133">Transmembrane helix</keyword>
<keyword evidence="3" id="KW-0862">Zinc</keyword>
<dbReference type="GO" id="GO:0008270">
    <property type="term" value="F:zinc ion binding"/>
    <property type="evidence" value="ECO:0007669"/>
    <property type="project" value="UniProtKB-KW"/>
</dbReference>
<evidence type="ECO:0000256" key="1">
    <source>
        <dbReference type="ARBA" id="ARBA00022723"/>
    </source>
</evidence>
<evidence type="ECO:0000256" key="6">
    <source>
        <dbReference type="SAM" id="Phobius"/>
    </source>
</evidence>
<dbReference type="CDD" id="cd16564">
    <property type="entry name" value="RING-HC_RNF222"/>
    <property type="match status" value="1"/>
</dbReference>
<dbReference type="PROSITE" id="PS50089">
    <property type="entry name" value="ZF_RING_2"/>
    <property type="match status" value="1"/>
</dbReference>
<dbReference type="InterPro" id="IPR001841">
    <property type="entry name" value="Znf_RING"/>
</dbReference>
<protein>
    <recommendedName>
        <fullName evidence="7">RING-type domain-containing protein</fullName>
    </recommendedName>
</protein>
<dbReference type="InterPro" id="IPR017907">
    <property type="entry name" value="Znf_RING_CS"/>
</dbReference>
<evidence type="ECO:0000256" key="4">
    <source>
        <dbReference type="PROSITE-ProRule" id="PRU00175"/>
    </source>
</evidence>
<feature type="compositionally biased region" description="Low complexity" evidence="5">
    <location>
        <begin position="173"/>
        <end position="183"/>
    </location>
</feature>
<dbReference type="InterPro" id="IPR027370">
    <property type="entry name" value="Znf-RING_euk"/>
</dbReference>
<dbReference type="InterPro" id="IPR013083">
    <property type="entry name" value="Znf_RING/FYVE/PHD"/>
</dbReference>
<evidence type="ECO:0000259" key="7">
    <source>
        <dbReference type="PROSITE" id="PS50089"/>
    </source>
</evidence>
<sequence>MEGLLPWGPTAAAMSEAPASKEAAPAECPVCYERFQPLEATQRRLSCGHTFCHDCLVKCLLSAKLGGHVQSSIVCPVCRFVTFLSRKKVLWLPRATDPQVLQVPWAQLARREATNTLEVPLAQLARSEATNTLEVPLAQLARSEATNTLEAPLSPSSLAHLSKSEHSHTLEVSLSPSSLSQLSKNESPNTLEVSLSPSSLSQRARTEPPNTLEVPLSPSFLSQLAKSEPPNTLVVPLAQLSKSEATNTLEVPLSPSSLSQLSKSEPSSTLEVSLSPWSLSQLARSEPPNTLVVPSHFVLPEQSVGRVPPGAGLAREAHIFVISQHGMPLLAAQRCGSGLPGSTGGDTASTGSVSVSSSPALGLQCCQSPMALAVMLVLTVAMLAAVLPWLLLVRRDL</sequence>
<feature type="transmembrane region" description="Helical" evidence="6">
    <location>
        <begin position="370"/>
        <end position="392"/>
    </location>
</feature>
<keyword evidence="2 4" id="KW-0863">Zinc-finger</keyword>
<dbReference type="Proteomes" id="UP000694408">
    <property type="component" value="Unplaced"/>
</dbReference>
<feature type="region of interest" description="Disordered" evidence="5">
    <location>
        <begin position="173"/>
        <end position="215"/>
    </location>
</feature>
<dbReference type="Pfam" id="PF13445">
    <property type="entry name" value="zf-RING_UBOX"/>
    <property type="match status" value="1"/>
</dbReference>
<feature type="domain" description="RING-type" evidence="7">
    <location>
        <begin position="28"/>
        <end position="79"/>
    </location>
</feature>
<keyword evidence="6" id="KW-0812">Transmembrane</keyword>
<evidence type="ECO:0000256" key="2">
    <source>
        <dbReference type="ARBA" id="ARBA00022771"/>
    </source>
</evidence>
<proteinExistence type="predicted"/>
<keyword evidence="1" id="KW-0479">Metal-binding</keyword>
<dbReference type="SUPFAM" id="SSF57850">
    <property type="entry name" value="RING/U-box"/>
    <property type="match status" value="1"/>
</dbReference>
<feature type="compositionally biased region" description="Polar residues" evidence="5">
    <location>
        <begin position="184"/>
        <end position="203"/>
    </location>
</feature>
<keyword evidence="9" id="KW-1185">Reference proteome</keyword>
<evidence type="ECO:0000256" key="5">
    <source>
        <dbReference type="SAM" id="MobiDB-lite"/>
    </source>
</evidence>
<accession>A0A8C5NQC8</accession>
<organism evidence="8 9">
    <name type="scientific">Junco hyemalis</name>
    <name type="common">Dark-eyed junco</name>
    <dbReference type="NCBI Taxonomy" id="40217"/>
    <lineage>
        <taxon>Eukaryota</taxon>
        <taxon>Metazoa</taxon>
        <taxon>Chordata</taxon>
        <taxon>Craniata</taxon>
        <taxon>Vertebrata</taxon>
        <taxon>Euteleostomi</taxon>
        <taxon>Archelosauria</taxon>
        <taxon>Archosauria</taxon>
        <taxon>Dinosauria</taxon>
        <taxon>Saurischia</taxon>
        <taxon>Theropoda</taxon>
        <taxon>Coelurosauria</taxon>
        <taxon>Aves</taxon>
        <taxon>Neognathae</taxon>
        <taxon>Neoaves</taxon>
        <taxon>Telluraves</taxon>
        <taxon>Australaves</taxon>
        <taxon>Passeriformes</taxon>
        <taxon>Passerellidae</taxon>
        <taxon>Junco</taxon>
    </lineage>
</organism>
<reference evidence="8" key="2">
    <citation type="submission" date="2025-09" db="UniProtKB">
        <authorList>
            <consortium name="Ensembl"/>
        </authorList>
    </citation>
    <scope>IDENTIFICATION</scope>
</reference>
<dbReference type="PANTHER" id="PTHR47095:SF1">
    <property type="entry name" value="RING FINGER PROTEIN 222"/>
    <property type="match status" value="1"/>
</dbReference>
<evidence type="ECO:0000313" key="9">
    <source>
        <dbReference type="Proteomes" id="UP000694408"/>
    </source>
</evidence>
<evidence type="ECO:0000256" key="3">
    <source>
        <dbReference type="ARBA" id="ARBA00022833"/>
    </source>
</evidence>